<dbReference type="KEGG" id="mrs:Murru_2021"/>
<dbReference type="AlphaFoldDB" id="G2PL31"/>
<dbReference type="EMBL" id="CP002999">
    <property type="protein sequence ID" value="AEM71060.1"/>
    <property type="molecule type" value="Genomic_DNA"/>
</dbReference>
<accession>G2PL31</accession>
<sequence>MMKQIIYYVASSLDGFIAGKNDDISQFILQGEGVEKYQSDLSRFETVIMGRKTYEFGYKFGLEPGQAAYPNMEHHIFSESMQLENLADNVHIEKMSIDRVKEIKENSKTDIYLCGGGEFAGWLLDHNLIDQLKLKLNPIILAEGTRLFGNSNTASRWNLTKSEVFHDGLQILTYDKQ</sequence>
<dbReference type="STRING" id="886377.Murru_2021"/>
<dbReference type="PANTHER" id="PTHR38011:SF11">
    <property type="entry name" value="2,5-DIAMINO-6-RIBOSYLAMINO-4(3H)-PYRIMIDINONE 5'-PHOSPHATE REDUCTASE"/>
    <property type="match status" value="1"/>
</dbReference>
<dbReference type="InterPro" id="IPR024072">
    <property type="entry name" value="DHFR-like_dom_sf"/>
</dbReference>
<dbReference type="HOGENOM" id="CLU_043966_4_0_10"/>
<dbReference type="eggNOG" id="COG0262">
    <property type="taxonomic scope" value="Bacteria"/>
</dbReference>
<reference evidence="2 3" key="2">
    <citation type="journal article" date="2012" name="Stand. Genomic Sci.">
        <title>Complete genome sequence of the facultatively anaerobic, appendaged bacterium Muricauda ruestringensis type strain (B1(T)).</title>
        <authorList>
            <person name="Huntemann M."/>
            <person name="Teshima H."/>
            <person name="Lapidus A."/>
            <person name="Nolan M."/>
            <person name="Lucas S."/>
            <person name="Hammon N."/>
            <person name="Deshpande S."/>
            <person name="Cheng J.F."/>
            <person name="Tapia R."/>
            <person name="Goodwin L.A."/>
            <person name="Pitluck S."/>
            <person name="Liolios K."/>
            <person name="Pagani I."/>
            <person name="Ivanova N."/>
            <person name="Mavromatis K."/>
            <person name="Mikhailova N."/>
            <person name="Pati A."/>
            <person name="Chen A."/>
            <person name="Palaniappan K."/>
            <person name="Land M."/>
            <person name="Hauser L."/>
            <person name="Pan C."/>
            <person name="Brambilla E.M."/>
            <person name="Rohde M."/>
            <person name="Spring S."/>
            <person name="Goker M."/>
            <person name="Detter J.C."/>
            <person name="Bristow J."/>
            <person name="Eisen J.A."/>
            <person name="Markowitz V."/>
            <person name="Hugenholtz P."/>
            <person name="Kyrpides N.C."/>
            <person name="Klenk H.P."/>
            <person name="Woyke T."/>
        </authorList>
    </citation>
    <scope>NUCLEOTIDE SEQUENCE [LARGE SCALE GENOMIC DNA]</scope>
    <source>
        <strain evidence="3">DSM 13258 / LMG 19739 / B1</strain>
    </source>
</reference>
<name>G2PL31_ALLRU</name>
<proteinExistence type="predicted"/>
<dbReference type="Proteomes" id="UP000008908">
    <property type="component" value="Chromosome"/>
</dbReference>
<keyword evidence="3" id="KW-1185">Reference proteome</keyword>
<dbReference type="InterPro" id="IPR002734">
    <property type="entry name" value="RibDG_C"/>
</dbReference>
<dbReference type="PANTHER" id="PTHR38011">
    <property type="entry name" value="DIHYDROFOLATE REDUCTASE FAMILY PROTEIN (AFU_ORTHOLOGUE AFUA_8G06820)"/>
    <property type="match status" value="1"/>
</dbReference>
<gene>
    <name evidence="2" type="ordered locus">Murru_2021</name>
</gene>
<dbReference type="Pfam" id="PF01872">
    <property type="entry name" value="RibD_C"/>
    <property type="match status" value="1"/>
</dbReference>
<dbReference type="GO" id="GO:0009231">
    <property type="term" value="P:riboflavin biosynthetic process"/>
    <property type="evidence" value="ECO:0007669"/>
    <property type="project" value="InterPro"/>
</dbReference>
<dbReference type="SUPFAM" id="SSF53597">
    <property type="entry name" value="Dihydrofolate reductase-like"/>
    <property type="match status" value="1"/>
</dbReference>
<evidence type="ECO:0000313" key="3">
    <source>
        <dbReference type="Proteomes" id="UP000008908"/>
    </source>
</evidence>
<feature type="domain" description="Bacterial bifunctional deaminase-reductase C-terminal" evidence="1">
    <location>
        <begin position="5"/>
        <end position="170"/>
    </location>
</feature>
<dbReference type="InterPro" id="IPR050765">
    <property type="entry name" value="Riboflavin_Biosynth_HTPR"/>
</dbReference>
<organism evidence="2 3">
    <name type="scientific">Allomuricauda ruestringensis (strain DSM 13258 / CIP 107369 / LMG 19739 / B1)</name>
    <name type="common">Muricauda ruestringensis</name>
    <dbReference type="NCBI Taxonomy" id="886377"/>
    <lineage>
        <taxon>Bacteria</taxon>
        <taxon>Pseudomonadati</taxon>
        <taxon>Bacteroidota</taxon>
        <taxon>Flavobacteriia</taxon>
        <taxon>Flavobacteriales</taxon>
        <taxon>Flavobacteriaceae</taxon>
        <taxon>Flagellimonas</taxon>
    </lineage>
</organism>
<reference evidence="3" key="1">
    <citation type="submission" date="2011-08" db="EMBL/GenBank/DDBJ databases">
        <title>The complete genome of Muricauda ruestringensis DSM 13258.</title>
        <authorList>
            <person name="Lucas S."/>
            <person name="Han J."/>
            <person name="Lapidus A."/>
            <person name="Bruce D."/>
            <person name="Goodwin L."/>
            <person name="Pitluck S."/>
            <person name="Peters L."/>
            <person name="Kyrpides N."/>
            <person name="Mavromatis K."/>
            <person name="Ivanova N."/>
            <person name="Ovchinnikova G."/>
            <person name="Teshima H."/>
            <person name="Detter J.C."/>
            <person name="Tapia R."/>
            <person name="Han C."/>
            <person name="Land M."/>
            <person name="Hauser L."/>
            <person name="Markowitz V."/>
            <person name="Cheng J.-F."/>
            <person name="Hugenholtz P."/>
            <person name="Woyke T."/>
            <person name="Wu D."/>
            <person name="Spring S."/>
            <person name="Schroeder M."/>
            <person name="Brambilla E."/>
            <person name="Klenk H.-P."/>
            <person name="Eisen J.A."/>
        </authorList>
    </citation>
    <scope>NUCLEOTIDE SEQUENCE [LARGE SCALE GENOMIC DNA]</scope>
    <source>
        <strain evidence="3">DSM 13258 / LMG 19739 / B1</strain>
    </source>
</reference>
<dbReference type="GO" id="GO:0008703">
    <property type="term" value="F:5-amino-6-(5-phosphoribosylamino)uracil reductase activity"/>
    <property type="evidence" value="ECO:0007669"/>
    <property type="project" value="InterPro"/>
</dbReference>
<protein>
    <submittedName>
        <fullName evidence="2">Bifunctional deaminase-reductase domain protein</fullName>
    </submittedName>
</protein>
<dbReference type="Gene3D" id="3.40.430.10">
    <property type="entry name" value="Dihydrofolate Reductase, subunit A"/>
    <property type="match status" value="1"/>
</dbReference>
<evidence type="ECO:0000259" key="1">
    <source>
        <dbReference type="Pfam" id="PF01872"/>
    </source>
</evidence>
<evidence type="ECO:0000313" key="2">
    <source>
        <dbReference type="EMBL" id="AEM71060.1"/>
    </source>
</evidence>